<feature type="compositionally biased region" description="Basic and acidic residues" evidence="2">
    <location>
        <begin position="128"/>
        <end position="147"/>
    </location>
</feature>
<evidence type="ECO:0000256" key="1">
    <source>
        <dbReference type="ARBA" id="ARBA00008511"/>
    </source>
</evidence>
<dbReference type="AlphaFoldDB" id="A0A9W7E1U7"/>
<dbReference type="Proteomes" id="UP001162640">
    <property type="component" value="Unassembled WGS sequence"/>
</dbReference>
<comment type="caution">
    <text evidence="4">The sequence shown here is derived from an EMBL/GenBank/DDBJ whole genome shotgun (WGS) entry which is preliminary data.</text>
</comment>
<evidence type="ECO:0000313" key="4">
    <source>
        <dbReference type="EMBL" id="GMH59053.1"/>
    </source>
</evidence>
<reference evidence="5" key="1">
    <citation type="journal article" date="2023" name="Commun. Biol.">
        <title>Genome analysis of Parmales, the sister group of diatoms, reveals the evolutionary specialization of diatoms from phago-mixotrophs to photoautotrophs.</title>
        <authorList>
            <person name="Ban H."/>
            <person name="Sato S."/>
            <person name="Yoshikawa S."/>
            <person name="Yamada K."/>
            <person name="Nakamura Y."/>
            <person name="Ichinomiya M."/>
            <person name="Sato N."/>
            <person name="Blanc-Mathieu R."/>
            <person name="Endo H."/>
            <person name="Kuwata A."/>
            <person name="Ogata H."/>
        </authorList>
    </citation>
    <scope>NUCLEOTIDE SEQUENCE [LARGE SCALE GENOMIC DNA]</scope>
</reference>
<comment type="similarity">
    <text evidence="1">Belongs to the PIH1 family.</text>
</comment>
<protein>
    <recommendedName>
        <fullName evidence="3">PIH1D1/2/3 CS-like domain-containing protein</fullName>
    </recommendedName>
</protein>
<evidence type="ECO:0000256" key="2">
    <source>
        <dbReference type="SAM" id="MobiDB-lite"/>
    </source>
</evidence>
<feature type="compositionally biased region" description="Basic and acidic residues" evidence="2">
    <location>
        <begin position="176"/>
        <end position="185"/>
    </location>
</feature>
<organism evidence="4 5">
    <name type="scientific">Triparma laevis f. inornata</name>
    <dbReference type="NCBI Taxonomy" id="1714386"/>
    <lineage>
        <taxon>Eukaryota</taxon>
        <taxon>Sar</taxon>
        <taxon>Stramenopiles</taxon>
        <taxon>Ochrophyta</taxon>
        <taxon>Bolidophyceae</taxon>
        <taxon>Parmales</taxon>
        <taxon>Triparmaceae</taxon>
        <taxon>Triparma</taxon>
    </lineage>
</organism>
<dbReference type="Pfam" id="PF18201">
    <property type="entry name" value="PIH1_CS"/>
    <property type="match status" value="1"/>
</dbReference>
<feature type="region of interest" description="Disordered" evidence="2">
    <location>
        <begin position="93"/>
        <end position="185"/>
    </location>
</feature>
<feature type="compositionally biased region" description="Acidic residues" evidence="2">
    <location>
        <begin position="156"/>
        <end position="169"/>
    </location>
</feature>
<dbReference type="EMBL" id="BLQM01000069">
    <property type="protein sequence ID" value="GMH59053.1"/>
    <property type="molecule type" value="Genomic_DNA"/>
</dbReference>
<dbReference type="InterPro" id="IPR041442">
    <property type="entry name" value="PIH1D1/2/3_CS-like"/>
</dbReference>
<evidence type="ECO:0000313" key="5">
    <source>
        <dbReference type="Proteomes" id="UP001162640"/>
    </source>
</evidence>
<dbReference type="CDD" id="cd00298">
    <property type="entry name" value="ACD_sHsps_p23-like"/>
    <property type="match status" value="1"/>
</dbReference>
<name>A0A9W7E1U7_9STRA</name>
<feature type="domain" description="PIH1D1/2/3 CS-like" evidence="3">
    <location>
        <begin position="237"/>
        <end position="305"/>
    </location>
</feature>
<accession>A0A9W7E1U7</accession>
<gene>
    <name evidence="4" type="ORF">TL16_g02746</name>
</gene>
<sequence>MSGLVDSLNYSKKFDFVDSDDEDYVEKVVMKKALTSKSNSISVRNQAAHALAKKGKLDGPSAVDRTIQKTRTKMEEQLAELKAQMDHIDSQQNKLGTIDNPDDALKFMESSGLKPEDIQKMVEQSGFGDDKSGEINKTVDKVAEVSDKISSLRVGEEEELDSDDEDEVEAGAPPPTEDKVVEKESKKKALNEFEKAFQNNQAANSFAKKEKAAVAAATSSVKKDYIKAQFSEDYTDATFSIVIELPNVKSMKNVDLQVSSTELKLTAATEGNGDDIKMDYKFKNEIDDESIKAKFSKKNARLTISGLLD</sequence>
<proteinExistence type="inferred from homology"/>
<evidence type="ECO:0000259" key="3">
    <source>
        <dbReference type="Pfam" id="PF18201"/>
    </source>
</evidence>